<dbReference type="AlphaFoldDB" id="A0A1L9BBF1"/>
<dbReference type="STRING" id="83449.BON30_18685"/>
<dbReference type="Proteomes" id="UP000182229">
    <property type="component" value="Unassembled WGS sequence"/>
</dbReference>
<comment type="caution">
    <text evidence="3">The sequence shown here is derived from an EMBL/GenBank/DDBJ whole genome shotgun (WGS) entry which is preliminary data.</text>
</comment>
<feature type="chain" id="PRO_5013132267" description="Solute-binding protein family 3/N-terminal domain-containing protein" evidence="1">
    <location>
        <begin position="24"/>
        <end position="68"/>
    </location>
</feature>
<evidence type="ECO:0000259" key="2">
    <source>
        <dbReference type="Pfam" id="PF00497"/>
    </source>
</evidence>
<accession>A0A1L9BBF1</accession>
<evidence type="ECO:0000313" key="3">
    <source>
        <dbReference type="EMBL" id="OJH39523.1"/>
    </source>
</evidence>
<evidence type="ECO:0000256" key="1">
    <source>
        <dbReference type="SAM" id="SignalP"/>
    </source>
</evidence>
<dbReference type="Pfam" id="PF00497">
    <property type="entry name" value="SBP_bac_3"/>
    <property type="match status" value="1"/>
</dbReference>
<dbReference type="InterPro" id="IPR001638">
    <property type="entry name" value="Solute-binding_3/MltF_N"/>
</dbReference>
<organism evidence="3 4">
    <name type="scientific">Cystobacter ferrugineus</name>
    <dbReference type="NCBI Taxonomy" id="83449"/>
    <lineage>
        <taxon>Bacteria</taxon>
        <taxon>Pseudomonadati</taxon>
        <taxon>Myxococcota</taxon>
        <taxon>Myxococcia</taxon>
        <taxon>Myxococcales</taxon>
        <taxon>Cystobacterineae</taxon>
        <taxon>Archangiaceae</taxon>
        <taxon>Cystobacter</taxon>
    </lineage>
</organism>
<evidence type="ECO:0000313" key="4">
    <source>
        <dbReference type="Proteomes" id="UP000182229"/>
    </source>
</evidence>
<feature type="domain" description="Solute-binding protein family 3/N-terminal" evidence="2">
    <location>
        <begin position="37"/>
        <end position="64"/>
    </location>
</feature>
<feature type="signal peptide" evidence="1">
    <location>
        <begin position="1"/>
        <end position="23"/>
    </location>
</feature>
<reference evidence="4" key="1">
    <citation type="submission" date="2016-11" db="EMBL/GenBank/DDBJ databases">
        <authorList>
            <person name="Shukria A."/>
            <person name="Stevens D.C."/>
        </authorList>
    </citation>
    <scope>NUCLEOTIDE SEQUENCE [LARGE SCALE GENOMIC DNA]</scope>
    <source>
        <strain evidence="4">Cbfe23</strain>
    </source>
</reference>
<keyword evidence="4" id="KW-1185">Reference proteome</keyword>
<name>A0A1L9BBF1_9BACT</name>
<reference evidence="3 4" key="2">
    <citation type="submission" date="2016-12" db="EMBL/GenBank/DDBJ databases">
        <title>Draft Genome Sequence of Cystobacter ferrugineus Strain Cbfe23.</title>
        <authorList>
            <person name="Akbar S."/>
            <person name="Dowd S.E."/>
            <person name="Stevens D.C."/>
        </authorList>
    </citation>
    <scope>NUCLEOTIDE SEQUENCE [LARGE SCALE GENOMIC DNA]</scope>
    <source>
        <strain evidence="3 4">Cbfe23</strain>
    </source>
</reference>
<gene>
    <name evidence="3" type="ORF">BON30_18685</name>
</gene>
<dbReference type="Gene3D" id="3.40.190.10">
    <property type="entry name" value="Periplasmic binding protein-like II"/>
    <property type="match status" value="1"/>
</dbReference>
<keyword evidence="1" id="KW-0732">Signal</keyword>
<protein>
    <recommendedName>
        <fullName evidence="2">Solute-binding protein family 3/N-terminal domain-containing protein</fullName>
    </recommendedName>
</protein>
<sequence>MKRPSLGAVVLLLAVALPYSASASVPTPARLRDSGVLRVALDATYPPMEFLQEGKPVGFDVDLASPCH</sequence>
<dbReference type="EMBL" id="MPIN01000004">
    <property type="protein sequence ID" value="OJH39523.1"/>
    <property type="molecule type" value="Genomic_DNA"/>
</dbReference>
<dbReference type="RefSeq" id="WP_071899695.1">
    <property type="nucleotide sequence ID" value="NZ_MPIN01000004.1"/>
</dbReference>
<dbReference type="SUPFAM" id="SSF53850">
    <property type="entry name" value="Periplasmic binding protein-like II"/>
    <property type="match status" value="1"/>
</dbReference>
<proteinExistence type="predicted"/>